<keyword evidence="2" id="KW-0472">Membrane</keyword>
<accession>A0A7Z0WPZ0</accession>
<feature type="compositionally biased region" description="Pro residues" evidence="1">
    <location>
        <begin position="237"/>
        <end position="246"/>
    </location>
</feature>
<keyword evidence="2" id="KW-1133">Transmembrane helix</keyword>
<keyword evidence="2" id="KW-0812">Transmembrane</keyword>
<dbReference type="SUPFAM" id="SSF81995">
    <property type="entry name" value="beta-sandwich domain of Sec23/24"/>
    <property type="match status" value="1"/>
</dbReference>
<evidence type="ECO:0000313" key="4">
    <source>
        <dbReference type="Proteomes" id="UP000185696"/>
    </source>
</evidence>
<feature type="region of interest" description="Disordered" evidence="1">
    <location>
        <begin position="1"/>
        <end position="52"/>
    </location>
</feature>
<organism evidence="3 4">
    <name type="scientific">Actinophytocola xinjiangensis</name>
    <dbReference type="NCBI Taxonomy" id="485602"/>
    <lineage>
        <taxon>Bacteria</taxon>
        <taxon>Bacillati</taxon>
        <taxon>Actinomycetota</taxon>
        <taxon>Actinomycetes</taxon>
        <taxon>Pseudonocardiales</taxon>
        <taxon>Pseudonocardiaceae</taxon>
    </lineage>
</organism>
<reference evidence="3 4" key="1">
    <citation type="submission" date="2016-12" db="EMBL/GenBank/DDBJ databases">
        <title>The draft genome sequence of Actinophytocola xinjiangensis.</title>
        <authorList>
            <person name="Wang W."/>
            <person name="Yuan L."/>
        </authorList>
    </citation>
    <scope>NUCLEOTIDE SEQUENCE [LARGE SCALE GENOMIC DNA]</scope>
    <source>
        <strain evidence="3 4">CGMCC 4.4663</strain>
    </source>
</reference>
<protein>
    <recommendedName>
        <fullName evidence="5">DUF4878 domain-containing protein</fullName>
    </recommendedName>
</protein>
<keyword evidence="4" id="KW-1185">Reference proteome</keyword>
<name>A0A7Z0WPZ0_9PSEU</name>
<feature type="compositionally biased region" description="Low complexity" evidence="1">
    <location>
        <begin position="9"/>
        <end position="27"/>
    </location>
</feature>
<evidence type="ECO:0000313" key="3">
    <source>
        <dbReference type="EMBL" id="OLF12252.1"/>
    </source>
</evidence>
<proteinExistence type="predicted"/>
<comment type="caution">
    <text evidence="3">The sequence shown here is derived from an EMBL/GenBank/DDBJ whole genome shotgun (WGS) entry which is preliminary data.</text>
</comment>
<feature type="region of interest" description="Disordered" evidence="1">
    <location>
        <begin position="206"/>
        <end position="246"/>
    </location>
</feature>
<feature type="transmembrane region" description="Helical" evidence="2">
    <location>
        <begin position="60"/>
        <end position="82"/>
    </location>
</feature>
<dbReference type="OrthoDB" id="4560080at2"/>
<evidence type="ECO:0008006" key="5">
    <source>
        <dbReference type="Google" id="ProtNLM"/>
    </source>
</evidence>
<sequence>MTYPPQQPGPYGQQNPWGQQPQGQFPPQQQPPSQAPPWLSGDPGGFPSFEPDPKKSRGGLIAVIIVVVLLVLGGGGVAVWLLMDKDKKDDTGGGGGGNTGDDARTVAENYVGELQVTLNTKLADIDLSTMEGLTCAEDFERMEKEIGDFQDSGEADGAPGDIKLVMKDFESTEEKGSFTMALTIGGSDGPDQKMTMGKEDGAWKVCGLYSSGSSEEPSSTEEPSEPSEPSGEAPNTGAPPNPIPTS</sequence>
<gene>
    <name evidence="3" type="ORF">BLA60_09695</name>
</gene>
<dbReference type="EMBL" id="MSIF01000003">
    <property type="protein sequence ID" value="OLF12252.1"/>
    <property type="molecule type" value="Genomic_DNA"/>
</dbReference>
<dbReference type="Proteomes" id="UP000185696">
    <property type="component" value="Unassembled WGS sequence"/>
</dbReference>
<dbReference type="AlphaFoldDB" id="A0A7Z0WPZ0"/>
<dbReference type="RefSeq" id="WP_075132444.1">
    <property type="nucleotide sequence ID" value="NZ_MSIF01000003.1"/>
</dbReference>
<evidence type="ECO:0000256" key="1">
    <source>
        <dbReference type="SAM" id="MobiDB-lite"/>
    </source>
</evidence>
<evidence type="ECO:0000256" key="2">
    <source>
        <dbReference type="SAM" id="Phobius"/>
    </source>
</evidence>